<dbReference type="InterPro" id="IPR056798">
    <property type="entry name" value="ADH_Fe_C"/>
</dbReference>
<dbReference type="PANTHER" id="PTHR11496:SF104">
    <property type="entry name" value="3-DEOXY-ALPHA-D-MANNO-OCTULOSONATE 8-OXIDASE"/>
    <property type="match status" value="1"/>
</dbReference>
<dbReference type="STRING" id="1123380.SAMN02745199_0912"/>
<dbReference type="AlphaFoldDB" id="A0A1M5SKA6"/>
<dbReference type="EMBL" id="FQXN01000003">
    <property type="protein sequence ID" value="SHH38688.1"/>
    <property type="molecule type" value="Genomic_DNA"/>
</dbReference>
<sequence length="357" mass="40166">MAFYLPTKIMYENEILKNEIDKLGKRFLIITGKSSKRNGSLEDLINLLESLDKEYEIFDESKENPPKELIENITQKYGKNWDVVVGLGGGSPMDTAKAVAVLCKNNISVEDLYDQSKYDTAANILCIPTTAGTGSEVTQYSVLTINGRKRGFKHEKIFPKIAILNPKYTISLPKDLTISTGLDAFSHAVESALSLRSNEFSEIFAFKAIKIIKNTLPKLVNDLENYEYRKEMLLASTYAGIAISITGTTIAHSLGYSLTTDKNLRHGIATAVFLPFEMKIAGTKKSKIIHELVGDIEDFIKTLGVEIYFETNESEIEKWVNAVSNSSHVKVTPGNFNKEKIKEAYYWLIEKSKFFRR</sequence>
<feature type="domain" description="Alcohol dehydrogenase iron-type/glycerol dehydrogenase GldA" evidence="2">
    <location>
        <begin position="6"/>
        <end position="166"/>
    </location>
</feature>
<evidence type="ECO:0000259" key="2">
    <source>
        <dbReference type="Pfam" id="PF00465"/>
    </source>
</evidence>
<dbReference type="InterPro" id="IPR001670">
    <property type="entry name" value="ADH_Fe/GldA"/>
</dbReference>
<dbReference type="InterPro" id="IPR039697">
    <property type="entry name" value="Alcohol_dehydrogenase_Fe"/>
</dbReference>
<accession>A0A1M5SKA6</accession>
<protein>
    <submittedName>
        <fullName evidence="4">Alcohol dehydrogenase, class IV</fullName>
    </submittedName>
</protein>
<dbReference type="CDD" id="cd08181">
    <property type="entry name" value="PPD-like"/>
    <property type="match status" value="1"/>
</dbReference>
<gene>
    <name evidence="4" type="ORF">SAMN02745199_0912</name>
</gene>
<evidence type="ECO:0000256" key="1">
    <source>
        <dbReference type="ARBA" id="ARBA00023002"/>
    </source>
</evidence>
<dbReference type="SUPFAM" id="SSF56796">
    <property type="entry name" value="Dehydroquinate synthase-like"/>
    <property type="match status" value="1"/>
</dbReference>
<evidence type="ECO:0000313" key="4">
    <source>
        <dbReference type="EMBL" id="SHH38688.1"/>
    </source>
</evidence>
<name>A0A1M5SKA6_9BACT</name>
<feature type="domain" description="Fe-containing alcohol dehydrogenase-like C-terminal" evidence="3">
    <location>
        <begin position="177"/>
        <end position="306"/>
    </location>
</feature>
<dbReference type="RefSeq" id="WP_073072725.1">
    <property type="nucleotide sequence ID" value="NZ_FQXN01000003.1"/>
</dbReference>
<dbReference type="Gene3D" id="1.20.1090.10">
    <property type="entry name" value="Dehydroquinate synthase-like - alpha domain"/>
    <property type="match status" value="1"/>
</dbReference>
<dbReference type="FunFam" id="3.40.50.1970:FF:000003">
    <property type="entry name" value="Alcohol dehydrogenase, iron-containing"/>
    <property type="match status" value="1"/>
</dbReference>
<dbReference type="GO" id="GO:0046872">
    <property type="term" value="F:metal ion binding"/>
    <property type="evidence" value="ECO:0007669"/>
    <property type="project" value="InterPro"/>
</dbReference>
<dbReference type="Proteomes" id="UP000242592">
    <property type="component" value="Unassembled WGS sequence"/>
</dbReference>
<keyword evidence="5" id="KW-1185">Reference proteome</keyword>
<dbReference type="GO" id="GO:0004022">
    <property type="term" value="F:alcohol dehydrogenase (NAD+) activity"/>
    <property type="evidence" value="ECO:0007669"/>
    <property type="project" value="TreeGrafter"/>
</dbReference>
<reference evidence="5" key="1">
    <citation type="submission" date="2016-11" db="EMBL/GenBank/DDBJ databases">
        <authorList>
            <person name="Varghese N."/>
            <person name="Submissions S."/>
        </authorList>
    </citation>
    <scope>NUCLEOTIDE SEQUENCE [LARGE SCALE GENOMIC DNA]</scope>
    <source>
        <strain evidence="5">DSM 15807</strain>
    </source>
</reference>
<organism evidence="4 5">
    <name type="scientific">Thermosipho atlanticus DSM 15807</name>
    <dbReference type="NCBI Taxonomy" id="1123380"/>
    <lineage>
        <taxon>Bacteria</taxon>
        <taxon>Thermotogati</taxon>
        <taxon>Thermotogota</taxon>
        <taxon>Thermotogae</taxon>
        <taxon>Thermotogales</taxon>
        <taxon>Fervidobacteriaceae</taxon>
        <taxon>Thermosipho</taxon>
    </lineage>
</organism>
<dbReference type="Gene3D" id="3.40.50.1970">
    <property type="match status" value="1"/>
</dbReference>
<dbReference type="PANTHER" id="PTHR11496">
    <property type="entry name" value="ALCOHOL DEHYDROGENASE"/>
    <property type="match status" value="1"/>
</dbReference>
<proteinExistence type="predicted"/>
<keyword evidence="1" id="KW-0560">Oxidoreductase</keyword>
<dbReference type="Pfam" id="PF25137">
    <property type="entry name" value="ADH_Fe_C"/>
    <property type="match status" value="1"/>
</dbReference>
<evidence type="ECO:0000313" key="5">
    <source>
        <dbReference type="Proteomes" id="UP000242592"/>
    </source>
</evidence>
<dbReference type="Pfam" id="PF00465">
    <property type="entry name" value="Fe-ADH"/>
    <property type="match status" value="1"/>
</dbReference>
<evidence type="ECO:0000259" key="3">
    <source>
        <dbReference type="Pfam" id="PF25137"/>
    </source>
</evidence>
<dbReference type="OrthoDB" id="9804734at2"/>